<dbReference type="EMBL" id="LR797503">
    <property type="protein sequence ID" value="CAB4220997.1"/>
    <property type="molecule type" value="Genomic_DNA"/>
</dbReference>
<dbReference type="Pfam" id="PF07733">
    <property type="entry name" value="DNA_pol3_alpha"/>
    <property type="match status" value="1"/>
</dbReference>
<evidence type="ECO:0000259" key="1">
    <source>
        <dbReference type="Pfam" id="PF07733"/>
    </source>
</evidence>
<proteinExistence type="predicted"/>
<protein>
    <submittedName>
        <fullName evidence="2">Bacterial DNA polymerase III, alpha subunit</fullName>
    </submittedName>
</protein>
<dbReference type="GO" id="GO:0008408">
    <property type="term" value="F:3'-5' exonuclease activity"/>
    <property type="evidence" value="ECO:0007669"/>
    <property type="project" value="InterPro"/>
</dbReference>
<name>A0A6J5T2V7_9CAUD</name>
<sequence>MNYDQFGQRHLTEQNLFSLLYDQPDLDLGNFLIDNPQLYNKSVDETHVNFPKLQQYIVSDITLTEFDQQNQEKWFMPDEYKSIDIAKHILELCKSDEDLQRVGQELLLFQEKKMFPLLCYLKYLVDTMRKNNIVWGVGRGSSVASYVLYLLGVHKINSLYYDLPIEEFLKD</sequence>
<dbReference type="GO" id="GO:0006260">
    <property type="term" value="P:DNA replication"/>
    <property type="evidence" value="ECO:0007669"/>
    <property type="project" value="InterPro"/>
</dbReference>
<dbReference type="InterPro" id="IPR011708">
    <property type="entry name" value="DNA_pol3_alpha_NTPase_dom"/>
</dbReference>
<reference evidence="2" key="1">
    <citation type="submission" date="2020-05" db="EMBL/GenBank/DDBJ databases">
        <authorList>
            <person name="Chiriac C."/>
            <person name="Salcher M."/>
            <person name="Ghai R."/>
            <person name="Kavagutti S V."/>
        </authorList>
    </citation>
    <scope>NUCLEOTIDE SEQUENCE</scope>
</reference>
<organism evidence="2">
    <name type="scientific">uncultured Caudovirales phage</name>
    <dbReference type="NCBI Taxonomy" id="2100421"/>
    <lineage>
        <taxon>Viruses</taxon>
        <taxon>Duplodnaviria</taxon>
        <taxon>Heunggongvirae</taxon>
        <taxon>Uroviricota</taxon>
        <taxon>Caudoviricetes</taxon>
        <taxon>Peduoviridae</taxon>
        <taxon>Maltschvirus</taxon>
        <taxon>Maltschvirus maltsch</taxon>
    </lineage>
</organism>
<feature type="domain" description="Bacterial DNA polymerase III alpha subunit NTPase" evidence="1">
    <location>
        <begin position="94"/>
        <end position="170"/>
    </location>
</feature>
<evidence type="ECO:0000313" key="2">
    <source>
        <dbReference type="EMBL" id="CAB4220997.1"/>
    </source>
</evidence>
<gene>
    <name evidence="2" type="ORF">UFOVP1636_99</name>
</gene>
<accession>A0A6J5T2V7</accession>